<evidence type="ECO:0000256" key="1">
    <source>
        <dbReference type="SAM" id="MobiDB-lite"/>
    </source>
</evidence>
<evidence type="ECO:0000313" key="3">
    <source>
        <dbReference type="Proteomes" id="UP000002139"/>
    </source>
</evidence>
<reference evidence="2 3" key="1">
    <citation type="journal article" date="2007" name="Nat. Biotechnol.">
        <title>Complete genome sequence of the myxobacterium Sorangium cellulosum.</title>
        <authorList>
            <person name="Schneiker S."/>
            <person name="Perlova O."/>
            <person name="Kaiser O."/>
            <person name="Gerth K."/>
            <person name="Alici A."/>
            <person name="Altmeyer M.O."/>
            <person name="Bartels D."/>
            <person name="Bekel T."/>
            <person name="Beyer S."/>
            <person name="Bode E."/>
            <person name="Bode H.B."/>
            <person name="Bolten C.J."/>
            <person name="Choudhuri J.V."/>
            <person name="Doss S."/>
            <person name="Elnakady Y.A."/>
            <person name="Frank B."/>
            <person name="Gaigalat L."/>
            <person name="Goesmann A."/>
            <person name="Groeger C."/>
            <person name="Gross F."/>
            <person name="Jelsbak L."/>
            <person name="Jelsbak L."/>
            <person name="Kalinowski J."/>
            <person name="Kegler C."/>
            <person name="Knauber T."/>
            <person name="Konietzny S."/>
            <person name="Kopp M."/>
            <person name="Krause L."/>
            <person name="Krug D."/>
            <person name="Linke B."/>
            <person name="Mahmud T."/>
            <person name="Martinez-Arias R."/>
            <person name="McHardy A.C."/>
            <person name="Merai M."/>
            <person name="Meyer F."/>
            <person name="Mormann S."/>
            <person name="Munoz-Dorado J."/>
            <person name="Perez J."/>
            <person name="Pradella S."/>
            <person name="Rachid S."/>
            <person name="Raddatz G."/>
            <person name="Rosenau F."/>
            <person name="Rueckert C."/>
            <person name="Sasse F."/>
            <person name="Scharfe M."/>
            <person name="Schuster S.C."/>
            <person name="Suen G."/>
            <person name="Treuner-Lange A."/>
            <person name="Velicer G.J."/>
            <person name="Vorholter F.-J."/>
            <person name="Weissman K.J."/>
            <person name="Welch R.D."/>
            <person name="Wenzel S.C."/>
            <person name="Whitworth D.E."/>
            <person name="Wilhelm S."/>
            <person name="Wittmann C."/>
            <person name="Bloecker H."/>
            <person name="Puehler A."/>
            <person name="Mueller R."/>
        </authorList>
    </citation>
    <scope>NUCLEOTIDE SEQUENCE [LARGE SCALE GENOMIC DNA]</scope>
    <source>
        <strain evidence="3">So ce56</strain>
    </source>
</reference>
<protein>
    <submittedName>
        <fullName evidence="2">Uncharacterized protein</fullName>
    </submittedName>
</protein>
<feature type="compositionally biased region" description="Basic and acidic residues" evidence="1">
    <location>
        <begin position="14"/>
        <end position="35"/>
    </location>
</feature>
<name>A9EUG3_SORC5</name>
<evidence type="ECO:0000313" key="2">
    <source>
        <dbReference type="EMBL" id="CAN91096.1"/>
    </source>
</evidence>
<dbReference type="HOGENOM" id="CLU_725406_0_0_7"/>
<dbReference type="EMBL" id="AM746676">
    <property type="protein sequence ID" value="CAN91096.1"/>
    <property type="molecule type" value="Genomic_DNA"/>
</dbReference>
<keyword evidence="3" id="KW-1185">Reference proteome</keyword>
<accession>A9EUG3</accession>
<proteinExistence type="predicted"/>
<dbReference type="AlphaFoldDB" id="A9EUG3"/>
<dbReference type="OrthoDB" id="5510688at2"/>
<feature type="compositionally biased region" description="Polar residues" evidence="1">
    <location>
        <begin position="134"/>
        <end position="144"/>
    </location>
</feature>
<organism evidence="2 3">
    <name type="scientific">Sorangium cellulosum (strain So ce56)</name>
    <name type="common">Polyangium cellulosum (strain So ce56)</name>
    <dbReference type="NCBI Taxonomy" id="448385"/>
    <lineage>
        <taxon>Bacteria</taxon>
        <taxon>Pseudomonadati</taxon>
        <taxon>Myxococcota</taxon>
        <taxon>Polyangia</taxon>
        <taxon>Polyangiales</taxon>
        <taxon>Polyangiaceae</taxon>
        <taxon>Sorangium</taxon>
    </lineage>
</organism>
<feature type="compositionally biased region" description="Low complexity" evidence="1">
    <location>
        <begin position="82"/>
        <end position="95"/>
    </location>
</feature>
<dbReference type="RefSeq" id="WP_012233573.1">
    <property type="nucleotide sequence ID" value="NC_010162.1"/>
</dbReference>
<dbReference type="KEGG" id="scl:sce0939"/>
<feature type="region of interest" description="Disordered" evidence="1">
    <location>
        <begin position="11"/>
        <end position="101"/>
    </location>
</feature>
<dbReference type="Proteomes" id="UP000002139">
    <property type="component" value="Chromosome"/>
</dbReference>
<dbReference type="eggNOG" id="ENOG5032J3A">
    <property type="taxonomic scope" value="Bacteria"/>
</dbReference>
<feature type="compositionally biased region" description="Basic and acidic residues" evidence="1">
    <location>
        <begin position="52"/>
        <end position="71"/>
    </location>
</feature>
<sequence length="381" mass="39831">MDDDELLRALTRIAQRDPTTDPRWRRLAEETRPEDAQDAPGDAANTAARSSAGREEREVRPPLDDETRARLADQLVAQLREPSGGAPAPSPLARPAVDRKSGIRFRCPEEWDCDAEEASDVADAAPLGADADSLSGTSAPSTTDAPVCRAIDGESVPPGTSEPPRDARSSAAPGQPAQRAQDGADALARPPRKGLSHPELVVERRSARRTTPTARARAAVGVVGWVVSAALVSLLALRPAPFAPGAAPLPDYTLATTTLGDGPQQGARGPGTPRHVGRGERLTIALSPGTHVPAPVAVRAFLVQGGSARPWPVELALDGVGGASISGTREELFRDVAVGPCEVVLVVGHPDALPGPDDPLPDEDAIHLAGGRLLRQRLFLD</sequence>
<feature type="region of interest" description="Disordered" evidence="1">
    <location>
        <begin position="113"/>
        <end position="214"/>
    </location>
</feature>
<gene>
    <name evidence="2" type="ordered locus">sce0939</name>
</gene>
<dbReference type="STRING" id="448385.sce0939"/>